<organism evidence="2 3">
    <name type="scientific">Aspergillus eucalypticola (strain CBS 122712 / IBT 29274)</name>
    <dbReference type="NCBI Taxonomy" id="1448314"/>
    <lineage>
        <taxon>Eukaryota</taxon>
        <taxon>Fungi</taxon>
        <taxon>Dikarya</taxon>
        <taxon>Ascomycota</taxon>
        <taxon>Pezizomycotina</taxon>
        <taxon>Eurotiomycetes</taxon>
        <taxon>Eurotiomycetidae</taxon>
        <taxon>Eurotiales</taxon>
        <taxon>Aspergillaceae</taxon>
        <taxon>Aspergillus</taxon>
        <taxon>Aspergillus subgen. Circumdati</taxon>
    </lineage>
</organism>
<name>A0A317UV53_ASPEC</name>
<dbReference type="InterPro" id="IPR000073">
    <property type="entry name" value="AB_hydrolase_1"/>
</dbReference>
<evidence type="ECO:0000259" key="1">
    <source>
        <dbReference type="Pfam" id="PF00561"/>
    </source>
</evidence>
<dbReference type="Proteomes" id="UP000246171">
    <property type="component" value="Unassembled WGS sequence"/>
</dbReference>
<dbReference type="InterPro" id="IPR029058">
    <property type="entry name" value="AB_hydrolase_fold"/>
</dbReference>
<feature type="domain" description="AB hydrolase-1" evidence="1">
    <location>
        <begin position="155"/>
        <end position="265"/>
    </location>
</feature>
<dbReference type="OrthoDB" id="284184at2759"/>
<dbReference type="PANTHER" id="PTHR43689">
    <property type="entry name" value="HYDROLASE"/>
    <property type="match status" value="1"/>
</dbReference>
<dbReference type="SUPFAM" id="SSF53474">
    <property type="entry name" value="alpha/beta-Hydrolases"/>
    <property type="match status" value="1"/>
</dbReference>
<dbReference type="InterPro" id="IPR000639">
    <property type="entry name" value="Epox_hydrolase-like"/>
</dbReference>
<proteinExistence type="predicted"/>
<sequence>MSLLTLHVGSSLAQAVLTILMTSYGYAATFVMSFTVCRLILFGSLLPLYLGKLSCTIIPTVVWNFLSLFSSQGRNRLIREAEEHRGRCESLAIAQCQGTYRFSESNLYRVRPQGPGWMPDILWADCMAEMAICGATVRFMHQKPTLDCPARGRRPIIFLHGNPSWSYIWRNILPHLLDQGHEVYALDWLGHGRSDKPTRPESVTFELHIHTLMQFFKVHNLRHATIVAHDWGGCVALCAIPQLPQMACTRLLLLNSFLPPRPDEWNLHYSLLYAIWFLSTGLLGGYMPESGVMRFMAPHLSQPEIDGYSAPFRSLPVATKASVFRFGHIVPVTPRFALHGLRQTRMWKLLEGLCGPRQFDNLSQQARLAKRGEEVRQSWRACLGKGNPEVAVVFGEQDPLLKLYKDILVDCIHPAHMVEWAPRGIWLSGGGHYPMEEKAADISLLIEKLASQWDNMT</sequence>
<protein>
    <submittedName>
        <fullName evidence="2">Haloalkane dehalogenase family protein</fullName>
    </submittedName>
</protein>
<dbReference type="EMBL" id="MSFU01000026">
    <property type="protein sequence ID" value="PWY65923.1"/>
    <property type="molecule type" value="Genomic_DNA"/>
</dbReference>
<evidence type="ECO:0000313" key="2">
    <source>
        <dbReference type="EMBL" id="PWY65923.1"/>
    </source>
</evidence>
<dbReference type="PRINTS" id="PR00412">
    <property type="entry name" value="EPOXHYDRLASE"/>
</dbReference>
<gene>
    <name evidence="2" type="ORF">BO83DRAFT_320768</name>
</gene>
<reference evidence="2" key="1">
    <citation type="submission" date="2016-12" db="EMBL/GenBank/DDBJ databases">
        <title>The genomes of Aspergillus section Nigri reveals drivers in fungal speciation.</title>
        <authorList>
            <consortium name="DOE Joint Genome Institute"/>
            <person name="Vesth T.C."/>
            <person name="Nybo J."/>
            <person name="Theobald S."/>
            <person name="Brandl J."/>
            <person name="Frisvad J.C."/>
            <person name="Nielsen K.F."/>
            <person name="Lyhne E.K."/>
            <person name="Kogle M.E."/>
            <person name="Kuo A."/>
            <person name="Riley R."/>
            <person name="Clum A."/>
            <person name="Nolan M."/>
            <person name="Lipzen A."/>
            <person name="Salamov A."/>
            <person name="Henrissat B."/>
            <person name="Wiebenga A."/>
            <person name="De vries R.P."/>
            <person name="Grigoriev I.V."/>
            <person name="Mortensen U.H."/>
            <person name="Andersen M.R."/>
            <person name="Baker S.E."/>
        </authorList>
    </citation>
    <scope>NUCLEOTIDE SEQUENCE</scope>
    <source>
        <strain evidence="2">CBS 122712</strain>
    </source>
</reference>
<dbReference type="AlphaFoldDB" id="A0A317UV53"/>
<dbReference type="VEuPathDB" id="FungiDB:BO83DRAFT_320768"/>
<dbReference type="Gene3D" id="3.40.50.1820">
    <property type="entry name" value="alpha/beta hydrolase"/>
    <property type="match status" value="1"/>
</dbReference>
<dbReference type="PANTHER" id="PTHR43689:SF28">
    <property type="entry name" value="HALOALKANE DEHALOGENASE FAMILY PROTEIN (AFU_ORTHOLOGUE AFUA_8G01700)"/>
    <property type="match status" value="1"/>
</dbReference>
<dbReference type="GO" id="GO:0003824">
    <property type="term" value="F:catalytic activity"/>
    <property type="evidence" value="ECO:0007669"/>
    <property type="project" value="InterPro"/>
</dbReference>
<accession>A0A317UV53</accession>
<keyword evidence="3" id="KW-1185">Reference proteome</keyword>
<comment type="caution">
    <text evidence="2">The sequence shown here is derived from an EMBL/GenBank/DDBJ whole genome shotgun (WGS) entry which is preliminary data.</text>
</comment>
<dbReference type="Pfam" id="PF00561">
    <property type="entry name" value="Abhydrolase_1"/>
    <property type="match status" value="1"/>
</dbReference>
<dbReference type="GeneID" id="37049786"/>
<dbReference type="RefSeq" id="XP_025384797.1">
    <property type="nucleotide sequence ID" value="XM_025527824.1"/>
</dbReference>
<evidence type="ECO:0000313" key="3">
    <source>
        <dbReference type="Proteomes" id="UP000246171"/>
    </source>
</evidence>